<sequence>MPVSAFHPTVSSSRSANPWVDENPVGQNPVNSGQQSTMLDTHSLSHQCLPLFKQKAWAEGLSCGLNDTDMETLRSTLETLEHLDTQGDQPFPESLMRALQTSPKVLELALKTVNSQLLVKLVAEQHIKAQRLNGPAKLQRGLTTFSEHSTSTDSVNSLEQVMVRPVITGHPTSLNKPEAIQSALTRIESMDLLPGEIAQLCDEVWAGQGQRTQKPTVQQEAAYFQPMVKALLNSSHKIHKLVHKTTDNLGMAAPTKNLFELGNWVAGDRDGNPTISASDLMNVVSQYSRAAFDFYLKKLNGTDADGEYQRPSSLRVLLTAAGQESRLNALIDQVRNTDYRLNDPDKFDPQKPHFQSARALDAALQDFDLSTLDMEDQSRAQSKLLRLSQDIQTMGFFGTTTDIRQNSAMNQKTVAEILKQNNVEANYLNLTEEERCHVLLTALDESNRLDAPLNTTLSTSDFASEMALIKAYKAIQDQYGEGALKNCITANSESASDMLEVMLLLKVAGLIDQRGLHMNVMPLIETVDDLKHAEPMLKQVLNMPWYTDRLPLANPNDPDSPRVQHVMVGYSDSNRLDGPLASSWAVHKAVTSMTRLAKQHGLALQVFHGRGGTEARGSGHSYEQDIEYLNGESLAMGLRQTEQGEEVPLKFGNRALSTANLMDMLGTTLRVASKGADQGVDQFKAVMDSLADTANQRYKQLYEHPQLAHFFRKTTPIQYMGLSNAGSRPASRKVANNDQEYLEQMRAIPWTAAWYQSGSMMPAYFGTGTALAAHVGLNPGGGRFNDGKLQELKTLYQQWPFFKNLIDRTDMALHKSDMAMARNYADLEPSAREVFELIDQEHQLASTMVGLIKEPQTSSAEELHAKQAVDDRAPLRRWAQQVQVGLLKQFNQTTNHERLEPLKPLLVMSMQANANGVGRFG</sequence>
<comment type="function">
    <text evidence="1">Forms oxaloacetate, a four-carbon dicarboxylic acid source for the tricarboxylic acid cycle.</text>
</comment>
<dbReference type="RefSeq" id="WP_256765057.1">
    <property type="nucleotide sequence ID" value="NZ_JANIGO010000004.1"/>
</dbReference>
<proteinExistence type="predicted"/>
<reference evidence="4 5" key="1">
    <citation type="submission" date="2022-07" db="EMBL/GenBank/DDBJ databases">
        <authorList>
            <person name="Xamxidin M."/>
            <person name="Wu M."/>
        </authorList>
    </citation>
    <scope>NUCLEOTIDE SEQUENCE [LARGE SCALE GENOMIC DNA]</scope>
    <source>
        <strain evidence="4 5">NBRC 111650</strain>
    </source>
</reference>
<dbReference type="InterPro" id="IPR015813">
    <property type="entry name" value="Pyrv/PenolPyrv_kinase-like_dom"/>
</dbReference>
<dbReference type="GO" id="GO:0008964">
    <property type="term" value="F:phosphoenolpyruvate carboxylase activity"/>
    <property type="evidence" value="ECO:0007669"/>
    <property type="project" value="UniProtKB-EC"/>
</dbReference>
<feature type="compositionally biased region" description="Polar residues" evidence="3">
    <location>
        <begin position="25"/>
        <end position="37"/>
    </location>
</feature>
<keyword evidence="5" id="KW-1185">Reference proteome</keyword>
<evidence type="ECO:0000313" key="4">
    <source>
        <dbReference type="EMBL" id="MCQ8897259.1"/>
    </source>
</evidence>
<dbReference type="EMBL" id="JANIGO010000004">
    <property type="protein sequence ID" value="MCQ8897259.1"/>
    <property type="molecule type" value="Genomic_DNA"/>
</dbReference>
<dbReference type="InterPro" id="IPR021135">
    <property type="entry name" value="PEP_COase"/>
</dbReference>
<comment type="caution">
    <text evidence="4">The sequence shown here is derived from an EMBL/GenBank/DDBJ whole genome shotgun (WGS) entry which is preliminary data.</text>
</comment>
<protein>
    <recommendedName>
        <fullName evidence="2">Phosphoenolpyruvate carboxylase</fullName>
    </recommendedName>
</protein>
<feature type="region of interest" description="Disordered" evidence="3">
    <location>
        <begin position="1"/>
        <end position="37"/>
    </location>
</feature>
<gene>
    <name evidence="4" type="ORF">NQT62_12520</name>
</gene>
<dbReference type="PANTHER" id="PTHR30523:SF6">
    <property type="entry name" value="PHOSPHOENOLPYRUVATE CARBOXYLASE"/>
    <property type="match status" value="1"/>
</dbReference>
<evidence type="ECO:0000313" key="5">
    <source>
        <dbReference type="Proteomes" id="UP001204142"/>
    </source>
</evidence>
<dbReference type="PANTHER" id="PTHR30523">
    <property type="entry name" value="PHOSPHOENOLPYRUVATE CARBOXYLASE"/>
    <property type="match status" value="1"/>
</dbReference>
<keyword evidence="4" id="KW-0456">Lyase</keyword>
<evidence type="ECO:0000256" key="3">
    <source>
        <dbReference type="SAM" id="MobiDB-lite"/>
    </source>
</evidence>
<organism evidence="4 5">
    <name type="scientific">Limnobacter humi</name>
    <dbReference type="NCBI Taxonomy" id="1778671"/>
    <lineage>
        <taxon>Bacteria</taxon>
        <taxon>Pseudomonadati</taxon>
        <taxon>Pseudomonadota</taxon>
        <taxon>Betaproteobacteria</taxon>
        <taxon>Burkholderiales</taxon>
        <taxon>Burkholderiaceae</taxon>
        <taxon>Limnobacter</taxon>
    </lineage>
</organism>
<accession>A0ABT1WIB2</accession>
<dbReference type="Pfam" id="PF00311">
    <property type="entry name" value="PEPcase"/>
    <property type="match status" value="2"/>
</dbReference>
<evidence type="ECO:0000256" key="2">
    <source>
        <dbReference type="ARBA" id="ARBA00022419"/>
    </source>
</evidence>
<name>A0ABT1WIB2_9BURK</name>
<evidence type="ECO:0000256" key="1">
    <source>
        <dbReference type="ARBA" id="ARBA00003670"/>
    </source>
</evidence>
<dbReference type="Proteomes" id="UP001204142">
    <property type="component" value="Unassembled WGS sequence"/>
</dbReference>
<dbReference type="PRINTS" id="PR00150">
    <property type="entry name" value="PEPCARBXLASE"/>
</dbReference>
<dbReference type="SUPFAM" id="SSF51621">
    <property type="entry name" value="Phosphoenolpyruvate/pyruvate domain"/>
    <property type="match status" value="1"/>
</dbReference>